<keyword evidence="2" id="KW-1185">Reference proteome</keyword>
<dbReference type="OrthoDB" id="59699at2759"/>
<dbReference type="SUPFAM" id="SSF52540">
    <property type="entry name" value="P-loop containing nucleoside triphosphate hydrolases"/>
    <property type="match status" value="1"/>
</dbReference>
<name>A0A4S8MBX8_DENBC</name>
<sequence>PPSSDMASNDVPEALKLREKYEHFRVLVIGRANAGKTTLLKRVCNTDEDPCIYDEERKNLIICVPIDPLFQRGVHNVNRPFAFKSNPQFIFHDSPGFEAGGEEELTRVREFIEKRGKATEVKDQLHAIWFCFKLDKARPLHKLEKEFFTGKHSENVPVIAIFTQFDDLVTQVMKRKLKPEKNRQHAHAYLTEHFEEPLRKCLAPPKAYLHLEGMYPCDHQEQVKKLMQKTADSLDNLALKLLFVSIQKNNMELCIQYAVMW</sequence>
<gene>
    <name evidence="1" type="ORF">K435DRAFT_658211</name>
</gene>
<evidence type="ECO:0000313" key="2">
    <source>
        <dbReference type="Proteomes" id="UP000297245"/>
    </source>
</evidence>
<feature type="non-terminal residue" evidence="1">
    <location>
        <position position="1"/>
    </location>
</feature>
<dbReference type="EMBL" id="ML179113">
    <property type="protein sequence ID" value="THU99781.1"/>
    <property type="molecule type" value="Genomic_DNA"/>
</dbReference>
<accession>A0A4S8MBX8</accession>
<evidence type="ECO:0000313" key="1">
    <source>
        <dbReference type="EMBL" id="THU99781.1"/>
    </source>
</evidence>
<dbReference type="Proteomes" id="UP000297245">
    <property type="component" value="Unassembled WGS sequence"/>
</dbReference>
<protein>
    <submittedName>
        <fullName evidence="1">Uncharacterized protein</fullName>
    </submittedName>
</protein>
<dbReference type="CDD" id="cd00882">
    <property type="entry name" value="Ras_like_GTPase"/>
    <property type="match status" value="1"/>
</dbReference>
<dbReference type="InterPro" id="IPR027417">
    <property type="entry name" value="P-loop_NTPase"/>
</dbReference>
<dbReference type="AlphaFoldDB" id="A0A4S8MBX8"/>
<reference evidence="1 2" key="1">
    <citation type="journal article" date="2019" name="Nat. Ecol. Evol.">
        <title>Megaphylogeny resolves global patterns of mushroom evolution.</title>
        <authorList>
            <person name="Varga T."/>
            <person name="Krizsan K."/>
            <person name="Foldi C."/>
            <person name="Dima B."/>
            <person name="Sanchez-Garcia M."/>
            <person name="Sanchez-Ramirez S."/>
            <person name="Szollosi G.J."/>
            <person name="Szarkandi J.G."/>
            <person name="Papp V."/>
            <person name="Albert L."/>
            <person name="Andreopoulos W."/>
            <person name="Angelini C."/>
            <person name="Antonin V."/>
            <person name="Barry K.W."/>
            <person name="Bougher N.L."/>
            <person name="Buchanan P."/>
            <person name="Buyck B."/>
            <person name="Bense V."/>
            <person name="Catcheside P."/>
            <person name="Chovatia M."/>
            <person name="Cooper J."/>
            <person name="Damon W."/>
            <person name="Desjardin D."/>
            <person name="Finy P."/>
            <person name="Geml J."/>
            <person name="Haridas S."/>
            <person name="Hughes K."/>
            <person name="Justo A."/>
            <person name="Karasinski D."/>
            <person name="Kautmanova I."/>
            <person name="Kiss B."/>
            <person name="Kocsube S."/>
            <person name="Kotiranta H."/>
            <person name="LaButti K.M."/>
            <person name="Lechner B.E."/>
            <person name="Liimatainen K."/>
            <person name="Lipzen A."/>
            <person name="Lukacs Z."/>
            <person name="Mihaltcheva S."/>
            <person name="Morgado L.N."/>
            <person name="Niskanen T."/>
            <person name="Noordeloos M.E."/>
            <person name="Ohm R.A."/>
            <person name="Ortiz-Santana B."/>
            <person name="Ovrebo C."/>
            <person name="Racz N."/>
            <person name="Riley R."/>
            <person name="Savchenko A."/>
            <person name="Shiryaev A."/>
            <person name="Soop K."/>
            <person name="Spirin V."/>
            <person name="Szebenyi C."/>
            <person name="Tomsovsky M."/>
            <person name="Tulloss R.E."/>
            <person name="Uehling J."/>
            <person name="Grigoriev I.V."/>
            <person name="Vagvolgyi C."/>
            <person name="Papp T."/>
            <person name="Martin F.M."/>
            <person name="Miettinen O."/>
            <person name="Hibbett D.S."/>
            <person name="Nagy L.G."/>
        </authorList>
    </citation>
    <scope>NUCLEOTIDE SEQUENCE [LARGE SCALE GENOMIC DNA]</scope>
    <source>
        <strain evidence="1 2">CBS 962.96</strain>
    </source>
</reference>
<proteinExistence type="predicted"/>
<organism evidence="1 2">
    <name type="scientific">Dendrothele bispora (strain CBS 962.96)</name>
    <dbReference type="NCBI Taxonomy" id="1314807"/>
    <lineage>
        <taxon>Eukaryota</taxon>
        <taxon>Fungi</taxon>
        <taxon>Dikarya</taxon>
        <taxon>Basidiomycota</taxon>
        <taxon>Agaricomycotina</taxon>
        <taxon>Agaricomycetes</taxon>
        <taxon>Agaricomycetidae</taxon>
        <taxon>Agaricales</taxon>
        <taxon>Agaricales incertae sedis</taxon>
        <taxon>Dendrothele</taxon>
    </lineage>
</organism>
<dbReference type="Gene3D" id="3.40.50.300">
    <property type="entry name" value="P-loop containing nucleotide triphosphate hydrolases"/>
    <property type="match status" value="1"/>
</dbReference>